<feature type="region of interest" description="Disordered" evidence="8">
    <location>
        <begin position="598"/>
        <end position="637"/>
    </location>
</feature>
<evidence type="ECO:0000256" key="3">
    <source>
        <dbReference type="ARBA" id="ARBA00022729"/>
    </source>
</evidence>
<dbReference type="Gene3D" id="3.30.1370.130">
    <property type="match status" value="1"/>
</dbReference>
<feature type="signal peptide" evidence="9">
    <location>
        <begin position="1"/>
        <end position="20"/>
    </location>
</feature>
<evidence type="ECO:0000256" key="5">
    <source>
        <dbReference type="ARBA" id="ARBA00023237"/>
    </source>
</evidence>
<proteinExistence type="inferred from homology"/>
<dbReference type="AlphaFoldDB" id="A0A842HAJ0"/>
<dbReference type="GO" id="GO:0015627">
    <property type="term" value="C:type II protein secretion system complex"/>
    <property type="evidence" value="ECO:0007669"/>
    <property type="project" value="TreeGrafter"/>
</dbReference>
<dbReference type="PANTHER" id="PTHR30332">
    <property type="entry name" value="PROBABLE GENERAL SECRETION PATHWAY PROTEIN D"/>
    <property type="match status" value="1"/>
</dbReference>
<feature type="chain" id="PRO_5032271671" description="Secretin/TonB short N-terminal domain-containing protein" evidence="9">
    <location>
        <begin position="21"/>
        <end position="637"/>
    </location>
</feature>
<reference evidence="11 12" key="1">
    <citation type="submission" date="2020-07" db="EMBL/GenBank/DDBJ databases">
        <authorList>
            <person name="Feng X."/>
        </authorList>
    </citation>
    <scope>NUCLEOTIDE SEQUENCE [LARGE SCALE GENOMIC DNA]</scope>
    <source>
        <strain evidence="11 12">JCM31066</strain>
    </source>
</reference>
<dbReference type="PRINTS" id="PR00811">
    <property type="entry name" value="BCTERIALGSPD"/>
</dbReference>
<evidence type="ECO:0000256" key="8">
    <source>
        <dbReference type="SAM" id="MobiDB-lite"/>
    </source>
</evidence>
<dbReference type="GO" id="GO:0009306">
    <property type="term" value="P:protein secretion"/>
    <property type="evidence" value="ECO:0007669"/>
    <property type="project" value="InterPro"/>
</dbReference>
<sequence>MKIVRPLIFAALLSVPVAWAIDPAKDTIDPGGSIELPQDNTPVVDGDGNIVPPASDDSAPAQESNPAPASPENTPPPKPEPADAYSPDASGITVKNITETTPTLEVTVTPDGEAVQKHEEVPALELDFPSGGQATLEFPTDVKPGSDMEMGDDDTISVDFPDEEVRTIIRNVADLYDLNVVIPETLVGNTTIKLRNVTWRQVFEVVLQPLGYTYVEDRNIIKVKSMDELMQEPVDTRVFLINYALASQLQGSIKLLIDPAAGGSLQVDNRTNALIITERPSRMNDIQDIIERLDQPTPQVMIHSMFIETQASEELNLGVQWPSSTTFTLQGSGTDGAVNLAGVGTLPGNVIGNVNFGNNAVLSMSRMEATLNYLQKDTKSRVLNHPSLVTMDGEEAKIVVGEEIPIPEFVFNEETGRFSISGYEYRDTGSVLTVTPHVNSAGFIRLIVEPVLSKKGNNGISISTSATSATEIPSFDTKSTKTTVVLKDGYTLVIGGLREKANKVVEDKVPFLGDIPLLGRLFTNEYRDPADNGVTDLLIFITARTLNPDGTTYKEMVDPRQLNRMRITDSEIPDYRLPEAQSAQLDSVLNTRNEVDLQKESVSLKSEQQTLSSELKSTEKEESSSSSSRPRRLRRGP</sequence>
<feature type="region of interest" description="Disordered" evidence="8">
    <location>
        <begin position="30"/>
        <end position="102"/>
    </location>
</feature>
<name>A0A842HAJ0_9BACT</name>
<dbReference type="InterPro" id="IPR038591">
    <property type="entry name" value="NolW-like_sf"/>
</dbReference>
<keyword evidence="2 7" id="KW-0813">Transport</keyword>
<keyword evidence="5" id="KW-0998">Cell outer membrane</keyword>
<dbReference type="GO" id="GO:0009279">
    <property type="term" value="C:cell outer membrane"/>
    <property type="evidence" value="ECO:0007669"/>
    <property type="project" value="UniProtKB-SubCell"/>
</dbReference>
<dbReference type="InterPro" id="IPR011662">
    <property type="entry name" value="Secretin/TonB_short_N"/>
</dbReference>
<keyword evidence="12" id="KW-1185">Reference proteome</keyword>
<comment type="caution">
    <text evidence="11">The sequence shown here is derived from an EMBL/GenBank/DDBJ whole genome shotgun (WGS) entry which is preliminary data.</text>
</comment>
<evidence type="ECO:0000256" key="1">
    <source>
        <dbReference type="ARBA" id="ARBA00004370"/>
    </source>
</evidence>
<evidence type="ECO:0000256" key="6">
    <source>
        <dbReference type="RuleBase" id="RU004003"/>
    </source>
</evidence>
<evidence type="ECO:0000313" key="11">
    <source>
        <dbReference type="EMBL" id="MBC2593432.1"/>
    </source>
</evidence>
<feature type="domain" description="Secretin/TonB short N-terminal" evidence="10">
    <location>
        <begin position="178"/>
        <end position="226"/>
    </location>
</feature>
<evidence type="ECO:0000313" key="12">
    <source>
        <dbReference type="Proteomes" id="UP000546464"/>
    </source>
</evidence>
<protein>
    <recommendedName>
        <fullName evidence="10">Secretin/TonB short N-terminal domain-containing protein</fullName>
    </recommendedName>
</protein>
<evidence type="ECO:0000259" key="10">
    <source>
        <dbReference type="SMART" id="SM00965"/>
    </source>
</evidence>
<keyword evidence="3 9" id="KW-0732">Signal</keyword>
<gene>
    <name evidence="11" type="ORF">H5P28_04080</name>
</gene>
<dbReference type="SMART" id="SM00965">
    <property type="entry name" value="STN"/>
    <property type="match status" value="1"/>
</dbReference>
<dbReference type="InterPro" id="IPR005644">
    <property type="entry name" value="NolW-like"/>
</dbReference>
<evidence type="ECO:0000256" key="4">
    <source>
        <dbReference type="ARBA" id="ARBA00023136"/>
    </source>
</evidence>
<accession>A0A842HAJ0</accession>
<comment type="similarity">
    <text evidence="6">Belongs to the bacterial secretin family.</text>
</comment>
<dbReference type="InterPro" id="IPR004846">
    <property type="entry name" value="T2SS/T3SS_dom"/>
</dbReference>
<keyword evidence="4" id="KW-0472">Membrane</keyword>
<organism evidence="11 12">
    <name type="scientific">Ruficoccus amylovorans</name>
    <dbReference type="NCBI Taxonomy" id="1804625"/>
    <lineage>
        <taxon>Bacteria</taxon>
        <taxon>Pseudomonadati</taxon>
        <taxon>Verrucomicrobiota</taxon>
        <taxon>Opitutia</taxon>
        <taxon>Puniceicoccales</taxon>
        <taxon>Cerasicoccaceae</taxon>
        <taxon>Ruficoccus</taxon>
    </lineage>
</organism>
<dbReference type="InterPro" id="IPR050810">
    <property type="entry name" value="Bact_Secretion_Sys_Channel"/>
</dbReference>
<dbReference type="Gene3D" id="3.30.1370.120">
    <property type="match status" value="1"/>
</dbReference>
<dbReference type="InterPro" id="IPR001775">
    <property type="entry name" value="GspD/PilQ"/>
</dbReference>
<feature type="compositionally biased region" description="Polar residues" evidence="8">
    <location>
        <begin position="600"/>
        <end position="609"/>
    </location>
</feature>
<evidence type="ECO:0000256" key="9">
    <source>
        <dbReference type="SAM" id="SignalP"/>
    </source>
</evidence>
<dbReference type="EMBL" id="JACHVB010000013">
    <property type="protein sequence ID" value="MBC2593432.1"/>
    <property type="molecule type" value="Genomic_DNA"/>
</dbReference>
<evidence type="ECO:0000256" key="2">
    <source>
        <dbReference type="ARBA" id="ARBA00022448"/>
    </source>
</evidence>
<dbReference type="RefSeq" id="WP_185674437.1">
    <property type="nucleotide sequence ID" value="NZ_JACHVB010000013.1"/>
</dbReference>
<comment type="subcellular location">
    <subcellularLocation>
        <location evidence="7">Cell outer membrane</location>
    </subcellularLocation>
    <subcellularLocation>
        <location evidence="1">Membrane</location>
    </subcellularLocation>
</comment>
<dbReference type="Pfam" id="PF00263">
    <property type="entry name" value="Secretin"/>
    <property type="match status" value="1"/>
</dbReference>
<dbReference type="Proteomes" id="UP000546464">
    <property type="component" value="Unassembled WGS sequence"/>
</dbReference>
<evidence type="ECO:0000256" key="7">
    <source>
        <dbReference type="RuleBase" id="RU004004"/>
    </source>
</evidence>
<dbReference type="Pfam" id="PF03958">
    <property type="entry name" value="Secretin_N"/>
    <property type="match status" value="1"/>
</dbReference>
<dbReference type="PANTHER" id="PTHR30332:SF24">
    <property type="entry name" value="SECRETIN GSPD-RELATED"/>
    <property type="match status" value="1"/>
</dbReference>